<dbReference type="Gene3D" id="3.90.550.10">
    <property type="entry name" value="Spore Coat Polysaccharide Biosynthesis Protein SpsA, Chain A"/>
    <property type="match status" value="1"/>
</dbReference>
<dbReference type="Pfam" id="PF00535">
    <property type="entry name" value="Glycos_transf_2"/>
    <property type="match status" value="1"/>
</dbReference>
<dbReference type="Proteomes" id="UP000642107">
    <property type="component" value="Unassembled WGS sequence"/>
</dbReference>
<comment type="pathway">
    <text evidence="1">Cell wall biogenesis; cell wall polysaccharide biosynthesis.</text>
</comment>
<protein>
    <submittedName>
        <fullName evidence="6">Glycosyltransferase family 2 protein</fullName>
    </submittedName>
</protein>
<comment type="caution">
    <text evidence="6">The sequence shown here is derived from an EMBL/GenBank/DDBJ whole genome shotgun (WGS) entry which is preliminary data.</text>
</comment>
<keyword evidence="7" id="KW-1185">Reference proteome</keyword>
<dbReference type="RefSeq" id="WP_192277264.1">
    <property type="nucleotide sequence ID" value="NZ_JACZDF010000001.1"/>
</dbReference>
<name>A0ABR9DM71_9MICO</name>
<gene>
    <name evidence="6" type="ORF">IGS67_01870</name>
</gene>
<feature type="domain" description="Glycosyltransferase 2-like" evidence="5">
    <location>
        <begin position="5"/>
        <end position="119"/>
    </location>
</feature>
<evidence type="ECO:0000256" key="2">
    <source>
        <dbReference type="ARBA" id="ARBA00006739"/>
    </source>
</evidence>
<evidence type="ECO:0000256" key="3">
    <source>
        <dbReference type="ARBA" id="ARBA00022676"/>
    </source>
</evidence>
<dbReference type="SUPFAM" id="SSF53448">
    <property type="entry name" value="Nucleotide-diphospho-sugar transferases"/>
    <property type="match status" value="1"/>
</dbReference>
<evidence type="ECO:0000259" key="5">
    <source>
        <dbReference type="Pfam" id="PF00535"/>
    </source>
</evidence>
<comment type="similarity">
    <text evidence="2">Belongs to the glycosyltransferase 2 family.</text>
</comment>
<sequence>MRALVVVSYGSSALVATNLAVWRDAADSGWHVVVVDNATTHDERARITELAATHGWTLVSPDVNLGFGGGCAAGVAAAGDVTSILLLNPDAQVDRATADALADRVEADPGLMVAPRVHDSAGRPGFSGARLDVRDGRSRGWSASGGVPWLTGACLAMAADAWHRLDGIMPDYFLYWEDVDLGWRWNALGGRSEIAEDLRCVHDPGGTQRGAVASRAKSSTYYYYDTRNRLVFARRHLAARDRARWALHAPAYAWACLLRGGRRQLRHPMTSLWPVMRGTCAGLVALVTPLRPAVRD</sequence>
<proteinExistence type="inferred from homology"/>
<accession>A0ABR9DM71</accession>
<keyword evidence="4" id="KW-0808">Transferase</keyword>
<keyword evidence="3" id="KW-0328">Glycosyltransferase</keyword>
<evidence type="ECO:0000256" key="1">
    <source>
        <dbReference type="ARBA" id="ARBA00004776"/>
    </source>
</evidence>
<reference evidence="6 7" key="1">
    <citation type="submission" date="2020-09" db="EMBL/GenBank/DDBJ databases">
        <title>Flavimobilis rhizosphaerae sp. nov., isolated from rhizosphere soil of Spartina alterniflora.</title>
        <authorList>
            <person name="Hanqin C."/>
        </authorList>
    </citation>
    <scope>NUCLEOTIDE SEQUENCE [LARGE SCALE GENOMIC DNA]</scope>
    <source>
        <strain evidence="6 7">GY 10621</strain>
    </source>
</reference>
<evidence type="ECO:0000313" key="7">
    <source>
        <dbReference type="Proteomes" id="UP000642107"/>
    </source>
</evidence>
<dbReference type="PANTHER" id="PTHR43179:SF12">
    <property type="entry name" value="GALACTOFURANOSYLTRANSFERASE GLFT2"/>
    <property type="match status" value="1"/>
</dbReference>
<evidence type="ECO:0000313" key="6">
    <source>
        <dbReference type="EMBL" id="MBD9698241.1"/>
    </source>
</evidence>
<dbReference type="PANTHER" id="PTHR43179">
    <property type="entry name" value="RHAMNOSYLTRANSFERASE WBBL"/>
    <property type="match status" value="1"/>
</dbReference>
<evidence type="ECO:0000256" key="4">
    <source>
        <dbReference type="ARBA" id="ARBA00022679"/>
    </source>
</evidence>
<organism evidence="6 7">
    <name type="scientific">Flavimobilis rhizosphaerae</name>
    <dbReference type="NCBI Taxonomy" id="2775421"/>
    <lineage>
        <taxon>Bacteria</taxon>
        <taxon>Bacillati</taxon>
        <taxon>Actinomycetota</taxon>
        <taxon>Actinomycetes</taxon>
        <taxon>Micrococcales</taxon>
        <taxon>Jonesiaceae</taxon>
        <taxon>Flavimobilis</taxon>
    </lineage>
</organism>
<dbReference type="InterPro" id="IPR001173">
    <property type="entry name" value="Glyco_trans_2-like"/>
</dbReference>
<dbReference type="EMBL" id="JACZDF010000001">
    <property type="protein sequence ID" value="MBD9698241.1"/>
    <property type="molecule type" value="Genomic_DNA"/>
</dbReference>
<dbReference type="InterPro" id="IPR029044">
    <property type="entry name" value="Nucleotide-diphossugar_trans"/>
</dbReference>